<dbReference type="AlphaFoldDB" id="A0A2S8A7D9"/>
<dbReference type="SMART" id="SM00855">
    <property type="entry name" value="PGAM"/>
    <property type="match status" value="1"/>
</dbReference>
<dbReference type="CDD" id="cd07067">
    <property type="entry name" value="HP_PGM_like"/>
    <property type="match status" value="1"/>
</dbReference>
<evidence type="ECO:0000256" key="4">
    <source>
        <dbReference type="PIRSR" id="PIRSR613078-3"/>
    </source>
</evidence>
<dbReference type="GO" id="GO:0045820">
    <property type="term" value="P:negative regulation of glycolytic process"/>
    <property type="evidence" value="ECO:0007669"/>
    <property type="project" value="TreeGrafter"/>
</dbReference>
<accession>A0A2S8A7D9</accession>
<dbReference type="GO" id="GO:0005829">
    <property type="term" value="C:cytosol"/>
    <property type="evidence" value="ECO:0007669"/>
    <property type="project" value="TreeGrafter"/>
</dbReference>
<name>A0A2S8A7D9_9FLAO</name>
<organism evidence="5 6">
    <name type="scientific">Apibacter adventoris</name>
    <dbReference type="NCBI Taxonomy" id="1679466"/>
    <lineage>
        <taxon>Bacteria</taxon>
        <taxon>Pseudomonadati</taxon>
        <taxon>Bacteroidota</taxon>
        <taxon>Flavobacteriia</taxon>
        <taxon>Flavobacteriales</taxon>
        <taxon>Weeksellaceae</taxon>
        <taxon>Apibacter</taxon>
    </lineage>
</organism>
<feature type="binding site" evidence="3">
    <location>
        <begin position="11"/>
        <end position="18"/>
    </location>
    <ligand>
        <name>substrate</name>
    </ligand>
</feature>
<feature type="site" description="Transition state stabilizer" evidence="4">
    <location>
        <position position="182"/>
    </location>
</feature>
<dbReference type="GO" id="GO:0043456">
    <property type="term" value="P:regulation of pentose-phosphate shunt"/>
    <property type="evidence" value="ECO:0007669"/>
    <property type="project" value="TreeGrafter"/>
</dbReference>
<comment type="caution">
    <text evidence="5">The sequence shown here is derived from an EMBL/GenBank/DDBJ whole genome shotgun (WGS) entry which is preliminary data.</text>
</comment>
<keyword evidence="1" id="KW-0378">Hydrolase</keyword>
<evidence type="ECO:0000256" key="1">
    <source>
        <dbReference type="ARBA" id="ARBA00022801"/>
    </source>
</evidence>
<sequence>MSTKVTFYIARHGKTILNTLGKVQGWSDSPLTHEGAKVAKYLGAGLSDIQFSSAYCSDLRRTHETINIILEHHRQKSVKVVEKTEFREVCFGSYESDPTNNMWKDAALYLQYKSSKDLLRDVFDVKKNITYEQVANVIKKLDELGMAEGFDEVEKRTQKALLEIAKKESKGNEEKNVLIVAHGMCIKFMLQNLGGRDLVTDDLGNASVCKVFFKDGKFKVESMGDMSYVEKGKKLIKMK</sequence>
<evidence type="ECO:0000256" key="2">
    <source>
        <dbReference type="PIRSR" id="PIRSR613078-1"/>
    </source>
</evidence>
<evidence type="ECO:0000313" key="5">
    <source>
        <dbReference type="EMBL" id="PQL90487.1"/>
    </source>
</evidence>
<dbReference type="InterPro" id="IPR051695">
    <property type="entry name" value="Phosphoglycerate_Mutase"/>
</dbReference>
<evidence type="ECO:0000256" key="3">
    <source>
        <dbReference type="PIRSR" id="PIRSR613078-2"/>
    </source>
</evidence>
<evidence type="ECO:0000313" key="6">
    <source>
        <dbReference type="Proteomes" id="UP000238042"/>
    </source>
</evidence>
<dbReference type="SUPFAM" id="SSF53254">
    <property type="entry name" value="Phosphoglycerate mutase-like"/>
    <property type="match status" value="1"/>
</dbReference>
<dbReference type="Gene3D" id="3.40.50.1240">
    <property type="entry name" value="Phosphoglycerate mutase-like"/>
    <property type="match status" value="1"/>
</dbReference>
<dbReference type="EMBL" id="PSZM01000046">
    <property type="protein sequence ID" value="PQL90487.1"/>
    <property type="molecule type" value="Genomic_DNA"/>
</dbReference>
<dbReference type="GO" id="GO:0004331">
    <property type="term" value="F:fructose-2,6-bisphosphate 2-phosphatase activity"/>
    <property type="evidence" value="ECO:0007669"/>
    <property type="project" value="TreeGrafter"/>
</dbReference>
<keyword evidence="6" id="KW-1185">Reference proteome</keyword>
<dbReference type="InterPro" id="IPR029033">
    <property type="entry name" value="His_PPase_superfam"/>
</dbReference>
<dbReference type="Proteomes" id="UP000238042">
    <property type="component" value="Unassembled WGS sequence"/>
</dbReference>
<proteinExistence type="predicted"/>
<dbReference type="RefSeq" id="WP_105247651.1">
    <property type="nucleotide sequence ID" value="NZ_PSZM01000046.1"/>
</dbReference>
<feature type="active site" description="Tele-phosphohistidine intermediate" evidence="2">
    <location>
        <position position="12"/>
    </location>
</feature>
<dbReference type="InterPro" id="IPR013078">
    <property type="entry name" value="His_Pase_superF_clade-1"/>
</dbReference>
<dbReference type="PANTHER" id="PTHR46517:SF1">
    <property type="entry name" value="FRUCTOSE-2,6-BISPHOSPHATASE TIGAR"/>
    <property type="match status" value="1"/>
</dbReference>
<feature type="active site" description="Proton donor/acceptor" evidence="2">
    <location>
        <position position="88"/>
    </location>
</feature>
<gene>
    <name evidence="5" type="ORF">C4S77_11395</name>
</gene>
<protein>
    <submittedName>
        <fullName evidence="5">Histidine phosphatase family protein</fullName>
    </submittedName>
</protein>
<feature type="binding site" evidence="3">
    <location>
        <position position="61"/>
    </location>
    <ligand>
        <name>substrate</name>
    </ligand>
</feature>
<reference evidence="5 6" key="1">
    <citation type="submission" date="2018-02" db="EMBL/GenBank/DDBJ databases">
        <title>Genome sequences of Apibacter spp., gut symbionts of Asian honey bees.</title>
        <authorList>
            <person name="Kwong W.K."/>
            <person name="Steele M.I."/>
            <person name="Moran N.A."/>
        </authorList>
    </citation>
    <scope>NUCLEOTIDE SEQUENCE [LARGE SCALE GENOMIC DNA]</scope>
    <source>
        <strain evidence="6">wkB301</strain>
    </source>
</reference>
<dbReference type="PANTHER" id="PTHR46517">
    <property type="entry name" value="FRUCTOSE-2,6-BISPHOSPHATASE TIGAR"/>
    <property type="match status" value="1"/>
</dbReference>
<dbReference type="OrthoDB" id="9781415at2"/>
<dbReference type="Pfam" id="PF00300">
    <property type="entry name" value="His_Phos_1"/>
    <property type="match status" value="1"/>
</dbReference>